<dbReference type="GO" id="GO:0019825">
    <property type="term" value="F:oxygen binding"/>
    <property type="evidence" value="ECO:0007669"/>
    <property type="project" value="InterPro"/>
</dbReference>
<reference evidence="7" key="1">
    <citation type="submission" date="2015-10" db="EMBL/GenBank/DDBJ databases">
        <authorList>
            <person name="Luecker S."/>
            <person name="Luecker S."/>
        </authorList>
    </citation>
    <scope>NUCLEOTIDE SEQUENCE [LARGE SCALE GENOMIC DNA]</scope>
</reference>
<dbReference type="GO" id="GO:0046872">
    <property type="term" value="F:metal ion binding"/>
    <property type="evidence" value="ECO:0007669"/>
    <property type="project" value="UniProtKB-KW"/>
</dbReference>
<dbReference type="AlphaFoldDB" id="A0A0S4L5N5"/>
<dbReference type="RefSeq" id="WP_090894165.1">
    <property type="nucleotide sequence ID" value="NZ_CZPZ01000001.1"/>
</dbReference>
<dbReference type="Gene3D" id="1.10.490.10">
    <property type="entry name" value="Globins"/>
    <property type="match status" value="1"/>
</dbReference>
<dbReference type="PANTHER" id="PTHR47366">
    <property type="entry name" value="TWO-ON-TWO HEMOGLOBIN-3"/>
    <property type="match status" value="1"/>
</dbReference>
<dbReference type="GO" id="GO:0005344">
    <property type="term" value="F:oxygen carrier activity"/>
    <property type="evidence" value="ECO:0007669"/>
    <property type="project" value="InterPro"/>
</dbReference>
<evidence type="ECO:0000313" key="6">
    <source>
        <dbReference type="EMBL" id="CUS32105.1"/>
    </source>
</evidence>
<evidence type="ECO:0000313" key="7">
    <source>
        <dbReference type="Proteomes" id="UP000198736"/>
    </source>
</evidence>
<dbReference type="Pfam" id="PF01152">
    <property type="entry name" value="Bac_globin"/>
    <property type="match status" value="1"/>
</dbReference>
<keyword evidence="7" id="KW-1185">Reference proteome</keyword>
<evidence type="ECO:0000256" key="4">
    <source>
        <dbReference type="ARBA" id="ARBA00023004"/>
    </source>
</evidence>
<dbReference type="InterPro" id="IPR009050">
    <property type="entry name" value="Globin-like_sf"/>
</dbReference>
<keyword evidence="2" id="KW-0349">Heme</keyword>
<keyword evidence="3" id="KW-0479">Metal-binding</keyword>
<evidence type="ECO:0000256" key="1">
    <source>
        <dbReference type="ARBA" id="ARBA00022448"/>
    </source>
</evidence>
<dbReference type="InterPro" id="IPR001486">
    <property type="entry name" value="Hemoglobin_trunc"/>
</dbReference>
<proteinExistence type="inferred from homology"/>
<evidence type="ECO:0000256" key="2">
    <source>
        <dbReference type="ARBA" id="ARBA00022617"/>
    </source>
</evidence>
<accession>A0A0S4L5N5</accession>
<dbReference type="STRING" id="1742973.COMA2_10458"/>
<dbReference type="EMBL" id="CZPZ01000001">
    <property type="protein sequence ID" value="CUS32105.1"/>
    <property type="molecule type" value="Genomic_DNA"/>
</dbReference>
<dbReference type="Proteomes" id="UP000198736">
    <property type="component" value="Unassembled WGS sequence"/>
</dbReference>
<dbReference type="GO" id="GO:0020037">
    <property type="term" value="F:heme binding"/>
    <property type="evidence" value="ECO:0007669"/>
    <property type="project" value="InterPro"/>
</dbReference>
<keyword evidence="4" id="KW-0408">Iron</keyword>
<dbReference type="InterPro" id="IPR012292">
    <property type="entry name" value="Globin/Proto"/>
</dbReference>
<name>A0A0S4L5N5_9BACT</name>
<dbReference type="CDD" id="cd14773">
    <property type="entry name" value="TrHb2_PhHbO-like_O"/>
    <property type="match status" value="1"/>
</dbReference>
<dbReference type="PANTHER" id="PTHR47366:SF1">
    <property type="entry name" value="TWO-ON-TWO HEMOGLOBIN-3"/>
    <property type="match status" value="1"/>
</dbReference>
<keyword evidence="1" id="KW-0813">Transport</keyword>
<evidence type="ECO:0000256" key="3">
    <source>
        <dbReference type="ARBA" id="ARBA00022723"/>
    </source>
</evidence>
<evidence type="ECO:0000256" key="5">
    <source>
        <dbReference type="ARBA" id="ARBA00034496"/>
    </source>
</evidence>
<dbReference type="OrthoDB" id="9790913at2"/>
<sequence length="139" mass="15834">MPADAQEDSTQTSPYQAAGELAGITRLVDEFYVNMDALPEAETIRHMHPHDLTESRKKLTYFLCGWLGGPKLFQQHYGPISIPGFHRQFPIGYEERDAWLLCMQRAIAVQPYSDQFKDYLLAALSIPAERVREANTGEF</sequence>
<gene>
    <name evidence="6" type="ORF">COMA2_10458</name>
</gene>
<dbReference type="InterPro" id="IPR044203">
    <property type="entry name" value="GlbO/GLB3-like"/>
</dbReference>
<organism evidence="6 7">
    <name type="scientific">Candidatus Nitrospira nitrificans</name>
    <dbReference type="NCBI Taxonomy" id="1742973"/>
    <lineage>
        <taxon>Bacteria</taxon>
        <taxon>Pseudomonadati</taxon>
        <taxon>Nitrospirota</taxon>
        <taxon>Nitrospiria</taxon>
        <taxon>Nitrospirales</taxon>
        <taxon>Nitrospiraceae</taxon>
        <taxon>Nitrospira</taxon>
    </lineage>
</organism>
<dbReference type="SUPFAM" id="SSF46458">
    <property type="entry name" value="Globin-like"/>
    <property type="match status" value="1"/>
</dbReference>
<comment type="similarity">
    <text evidence="5">Belongs to the truncated hemoglobin family. Group II subfamily.</text>
</comment>
<protein>
    <submittedName>
        <fullName evidence="6">Globin</fullName>
    </submittedName>
</protein>